<evidence type="ECO:0000313" key="1">
    <source>
        <dbReference type="EMBL" id="ACN33864.1"/>
    </source>
</evidence>
<reference evidence="1" key="2">
    <citation type="submission" date="2012-06" db="EMBL/GenBank/DDBJ databases">
        <authorList>
            <person name="Yu Y."/>
            <person name="Currie J."/>
            <person name="Lomeli R."/>
            <person name="Angelova A."/>
            <person name="Collura K."/>
            <person name="Wissotski M."/>
            <person name="Campos D."/>
            <person name="Kudrna D."/>
            <person name="Golser W."/>
            <person name="Ashely E."/>
            <person name="Descour A."/>
            <person name="Fernandes J."/>
            <person name="Soderlund C."/>
            <person name="Walbot V."/>
        </authorList>
    </citation>
    <scope>NUCLEOTIDE SEQUENCE</scope>
    <source>
        <strain evidence="1">B73</strain>
    </source>
</reference>
<name>C0PF98_MAIZE</name>
<reference evidence="1" key="1">
    <citation type="journal article" date="2009" name="PLoS Genet.">
        <title>Sequencing, mapping, and analysis of 27,455 maize full-length cDNAs.</title>
        <authorList>
            <person name="Soderlund C."/>
            <person name="Descour A."/>
            <person name="Kudrna D."/>
            <person name="Bomhoff M."/>
            <person name="Boyd L."/>
            <person name="Currie J."/>
            <person name="Angelova A."/>
            <person name="Collura K."/>
            <person name="Wissotski M."/>
            <person name="Ashley E."/>
            <person name="Morrow D."/>
            <person name="Fernandes J."/>
            <person name="Walbot V."/>
            <person name="Yu Y."/>
        </authorList>
    </citation>
    <scope>NUCLEOTIDE SEQUENCE</scope>
    <source>
        <strain evidence="1">B73</strain>
    </source>
</reference>
<accession>C0PF98</accession>
<dbReference type="AlphaFoldDB" id="C0PF98"/>
<organism evidence="1">
    <name type="scientific">Zea mays</name>
    <name type="common">Maize</name>
    <dbReference type="NCBI Taxonomy" id="4577"/>
    <lineage>
        <taxon>Eukaryota</taxon>
        <taxon>Viridiplantae</taxon>
        <taxon>Streptophyta</taxon>
        <taxon>Embryophyta</taxon>
        <taxon>Tracheophyta</taxon>
        <taxon>Spermatophyta</taxon>
        <taxon>Magnoliopsida</taxon>
        <taxon>Liliopsida</taxon>
        <taxon>Poales</taxon>
        <taxon>Poaceae</taxon>
        <taxon>PACMAD clade</taxon>
        <taxon>Panicoideae</taxon>
        <taxon>Andropogonodae</taxon>
        <taxon>Andropogoneae</taxon>
        <taxon>Tripsacinae</taxon>
        <taxon>Zea</taxon>
    </lineage>
</organism>
<sequence>MIIYEEKCQVYHASLPDHLSWVDCISCPPVRDLLILFPSTPVSREQIGTTSSCTLVGVLFESLPTVKASCPLCMNTFYYNSSSSLVRVRLDPTEWMQHIVEPPPTSWTQGHCHVDGIKLSSLHIPQFQETLKGSMSF</sequence>
<proteinExistence type="evidence at transcript level"/>
<protein>
    <submittedName>
        <fullName evidence="1">Uncharacterized protein</fullName>
    </submittedName>
</protein>
<dbReference type="EMBL" id="BT066967">
    <property type="protein sequence ID" value="ACN33864.1"/>
    <property type="molecule type" value="mRNA"/>
</dbReference>